<reference evidence="4" key="1">
    <citation type="journal article" date="2014" name="Front. Microbiol.">
        <title>High frequency of phylogenetically diverse reductive dehalogenase-homologous genes in deep subseafloor sedimentary metagenomes.</title>
        <authorList>
            <person name="Kawai M."/>
            <person name="Futagami T."/>
            <person name="Toyoda A."/>
            <person name="Takaki Y."/>
            <person name="Nishi S."/>
            <person name="Hori S."/>
            <person name="Arai W."/>
            <person name="Tsubouchi T."/>
            <person name="Morono Y."/>
            <person name="Uchiyama I."/>
            <person name="Ito T."/>
            <person name="Fujiyama A."/>
            <person name="Inagaki F."/>
            <person name="Takami H."/>
        </authorList>
    </citation>
    <scope>NUCLEOTIDE SEQUENCE</scope>
    <source>
        <strain evidence="4">Expedition CK06-06</strain>
    </source>
</reference>
<keyword evidence="1" id="KW-0653">Protein transport</keyword>
<evidence type="ECO:0000313" key="4">
    <source>
        <dbReference type="EMBL" id="GAF68103.1"/>
    </source>
</evidence>
<dbReference type="SUPFAM" id="SSF52540">
    <property type="entry name" value="P-loop containing nucleoside triphosphate hydrolases"/>
    <property type="match status" value="1"/>
</dbReference>
<dbReference type="GO" id="GO:0043952">
    <property type="term" value="P:protein transport by the Sec complex"/>
    <property type="evidence" value="ECO:0007669"/>
    <property type="project" value="TreeGrafter"/>
</dbReference>
<dbReference type="PRINTS" id="PR00906">
    <property type="entry name" value="SECA"/>
</dbReference>
<dbReference type="GO" id="GO:0031522">
    <property type="term" value="C:cell envelope Sec protein transport complex"/>
    <property type="evidence" value="ECO:0007669"/>
    <property type="project" value="TreeGrafter"/>
</dbReference>
<dbReference type="GO" id="GO:0006605">
    <property type="term" value="P:protein targeting"/>
    <property type="evidence" value="ECO:0007669"/>
    <property type="project" value="InterPro"/>
</dbReference>
<dbReference type="PROSITE" id="PS51196">
    <property type="entry name" value="SECA_MOTOR_DEAD"/>
    <property type="match status" value="1"/>
</dbReference>
<dbReference type="Pfam" id="PF07517">
    <property type="entry name" value="SecA_DEAD"/>
    <property type="match status" value="1"/>
</dbReference>
<dbReference type="InterPro" id="IPR027417">
    <property type="entry name" value="P-loop_NTPase"/>
</dbReference>
<feature type="non-terminal residue" evidence="4">
    <location>
        <position position="179"/>
    </location>
</feature>
<dbReference type="GO" id="GO:0005886">
    <property type="term" value="C:plasma membrane"/>
    <property type="evidence" value="ECO:0007669"/>
    <property type="project" value="TreeGrafter"/>
</dbReference>
<dbReference type="PANTHER" id="PTHR30612">
    <property type="entry name" value="SECA INNER MEMBRANE COMPONENT OF SEC PROTEIN SECRETION SYSTEM"/>
    <property type="match status" value="1"/>
</dbReference>
<keyword evidence="1" id="KW-0813">Transport</keyword>
<organism evidence="4">
    <name type="scientific">marine sediment metagenome</name>
    <dbReference type="NCBI Taxonomy" id="412755"/>
    <lineage>
        <taxon>unclassified sequences</taxon>
        <taxon>metagenomes</taxon>
        <taxon>ecological metagenomes</taxon>
    </lineage>
</organism>
<proteinExistence type="predicted"/>
<comment type="caution">
    <text evidence="4">The sequence shown here is derived from an EMBL/GenBank/DDBJ whole genome shotgun (WGS) entry which is preliminary data.</text>
</comment>
<dbReference type="GO" id="GO:0017038">
    <property type="term" value="P:protein import"/>
    <property type="evidence" value="ECO:0007669"/>
    <property type="project" value="InterPro"/>
</dbReference>
<dbReference type="EMBL" id="BARS01007665">
    <property type="protein sequence ID" value="GAF68103.1"/>
    <property type="molecule type" value="Genomic_DNA"/>
</dbReference>
<dbReference type="InterPro" id="IPR011115">
    <property type="entry name" value="SecA_DEAD"/>
</dbReference>
<name>X0RH62_9ZZZZ</name>
<evidence type="ECO:0000259" key="3">
    <source>
        <dbReference type="PROSITE" id="PS51196"/>
    </source>
</evidence>
<gene>
    <name evidence="4" type="ORF">S01H1_14716</name>
</gene>
<accession>X0RH62</accession>
<feature type="domain" description="SecA family profile" evidence="3">
    <location>
        <begin position="16"/>
        <end position="179"/>
    </location>
</feature>
<dbReference type="GO" id="GO:0006886">
    <property type="term" value="P:intracellular protein transport"/>
    <property type="evidence" value="ECO:0007669"/>
    <property type="project" value="InterPro"/>
</dbReference>
<dbReference type="GO" id="GO:0005829">
    <property type="term" value="C:cytosol"/>
    <property type="evidence" value="ECO:0007669"/>
    <property type="project" value="TreeGrafter"/>
</dbReference>
<evidence type="ECO:0000256" key="2">
    <source>
        <dbReference type="ARBA" id="ARBA00023010"/>
    </source>
</evidence>
<dbReference type="SMART" id="SM00957">
    <property type="entry name" value="SecA_DEAD"/>
    <property type="match status" value="1"/>
</dbReference>
<sequence>MKIRYVKTAKVDHNMNYLYLMFRRPWQKATLSRYRRIVKKANQLENAITPLSEHDLEQSVRDLHALAQTMADIESLLPKALALGREVSHRVMGMRHYDVQLIGSLALYDGYIAEMDTGEGKTLMAPIAAFLHRLGHSDRCTHIVTANEYLAARDAKWMNPLCDALGMSVGLIVPQQGQL</sequence>
<dbReference type="PANTHER" id="PTHR30612:SF0">
    <property type="entry name" value="CHLOROPLAST PROTEIN-TRANSPORTING ATPASE"/>
    <property type="match status" value="1"/>
</dbReference>
<dbReference type="InterPro" id="IPR014018">
    <property type="entry name" value="SecA_motor_DEAD"/>
</dbReference>
<keyword evidence="2" id="KW-0811">Translocation</keyword>
<dbReference type="Gene3D" id="3.40.50.300">
    <property type="entry name" value="P-loop containing nucleotide triphosphate hydrolases"/>
    <property type="match status" value="1"/>
</dbReference>
<protein>
    <recommendedName>
        <fullName evidence="3">SecA family profile domain-containing protein</fullName>
    </recommendedName>
</protein>
<dbReference type="InterPro" id="IPR000185">
    <property type="entry name" value="SecA"/>
</dbReference>
<dbReference type="AlphaFoldDB" id="X0RH62"/>
<evidence type="ECO:0000256" key="1">
    <source>
        <dbReference type="ARBA" id="ARBA00022927"/>
    </source>
</evidence>
<dbReference type="GO" id="GO:0005524">
    <property type="term" value="F:ATP binding"/>
    <property type="evidence" value="ECO:0007669"/>
    <property type="project" value="InterPro"/>
</dbReference>